<gene>
    <name evidence="2" type="ORF">IF651_06155</name>
</gene>
<accession>A0A927G901</accession>
<dbReference type="EMBL" id="JACYHB010000003">
    <property type="protein sequence ID" value="MBD8078642.1"/>
    <property type="molecule type" value="Genomic_DNA"/>
</dbReference>
<evidence type="ECO:0000313" key="2">
    <source>
        <dbReference type="EMBL" id="MBD8078642.1"/>
    </source>
</evidence>
<protein>
    <submittedName>
        <fullName evidence="2">Uncharacterized protein</fullName>
    </submittedName>
</protein>
<reference evidence="2" key="1">
    <citation type="journal article" date="2018" name="Curr. Microbiol.">
        <title>Cellulosimicrobium arenosum sp. nov., Isolated from Marine Sediment Sand.</title>
        <authorList>
            <person name="Oh M."/>
            <person name="Kim J.H."/>
            <person name="Yoon J.H."/>
            <person name="Schumann P."/>
            <person name="Kim W."/>
        </authorList>
    </citation>
    <scope>NUCLEOTIDE SEQUENCE</scope>
    <source>
        <strain evidence="2">KCTC 49039</strain>
    </source>
</reference>
<dbReference type="AlphaFoldDB" id="A0A927G901"/>
<name>A0A927G901_9MICO</name>
<evidence type="ECO:0000256" key="1">
    <source>
        <dbReference type="SAM" id="MobiDB-lite"/>
    </source>
</evidence>
<dbReference type="Proteomes" id="UP000610846">
    <property type="component" value="Unassembled WGS sequence"/>
</dbReference>
<keyword evidence="3" id="KW-1185">Reference proteome</keyword>
<proteinExistence type="predicted"/>
<organism evidence="2 3">
    <name type="scientific">Cellulosimicrobium arenosum</name>
    <dbReference type="NCBI Taxonomy" id="2708133"/>
    <lineage>
        <taxon>Bacteria</taxon>
        <taxon>Bacillati</taxon>
        <taxon>Actinomycetota</taxon>
        <taxon>Actinomycetes</taxon>
        <taxon>Micrococcales</taxon>
        <taxon>Promicromonosporaceae</taxon>
        <taxon>Cellulosimicrobium</taxon>
    </lineage>
</organism>
<dbReference type="RefSeq" id="WP_191828203.1">
    <property type="nucleotide sequence ID" value="NZ_JACYHB010000003.1"/>
</dbReference>
<reference evidence="2" key="2">
    <citation type="submission" date="2020-09" db="EMBL/GenBank/DDBJ databases">
        <authorList>
            <person name="Yu Y."/>
        </authorList>
    </citation>
    <scope>NUCLEOTIDE SEQUENCE</scope>
    <source>
        <strain evidence="2">KCTC 49039</strain>
    </source>
</reference>
<evidence type="ECO:0000313" key="3">
    <source>
        <dbReference type="Proteomes" id="UP000610846"/>
    </source>
</evidence>
<sequence length="217" mass="23512">MVALVLCTMGLVSGCTTPSPAPKPTDLSPTVMETPELVWLDDREPSSTLEDDERVRTIRAAEIGRTMAWNSGDFTIAQLTESATRGHIAAWVRAYRSDGEGRPYDPGPAPFEPLELLEEFEDGGGVVQVCKPSLGLSWMFDTIDSFDERHGQIGRGASTWRVTVVREDGRLKVADRDPRGGESCDVSGVAVGLFDPEPAAPDVPPEEPVRAPLFESS</sequence>
<feature type="region of interest" description="Disordered" evidence="1">
    <location>
        <begin position="193"/>
        <end position="217"/>
    </location>
</feature>
<comment type="caution">
    <text evidence="2">The sequence shown here is derived from an EMBL/GenBank/DDBJ whole genome shotgun (WGS) entry which is preliminary data.</text>
</comment>